<dbReference type="Proteomes" id="UP001549291">
    <property type="component" value="Unassembled WGS sequence"/>
</dbReference>
<dbReference type="Pfam" id="PF01494">
    <property type="entry name" value="FAD_binding_3"/>
    <property type="match status" value="1"/>
</dbReference>
<keyword evidence="3" id="KW-1185">Reference proteome</keyword>
<dbReference type="Gene3D" id="3.50.50.60">
    <property type="entry name" value="FAD/NAD(P)-binding domain"/>
    <property type="match status" value="1"/>
</dbReference>
<protein>
    <submittedName>
        <fullName evidence="2">2-polyprenyl-6-methoxyphenol hydroxylase-like FAD-dependent oxidoreductase</fullName>
    </submittedName>
</protein>
<comment type="caution">
    <text evidence="2">The sequence shown here is derived from an EMBL/GenBank/DDBJ whole genome shotgun (WGS) entry which is preliminary data.</text>
</comment>
<gene>
    <name evidence="2" type="ORF">ABIF63_004722</name>
</gene>
<evidence type="ECO:0000313" key="2">
    <source>
        <dbReference type="EMBL" id="MET4720616.1"/>
    </source>
</evidence>
<dbReference type="InterPro" id="IPR036188">
    <property type="entry name" value="FAD/NAD-bd_sf"/>
</dbReference>
<sequence>MRYTDIAIIGGGLSGSTAAAMLGRAGISTVLIDPHESYPADFRVEKLSGHVQLERFLKSWPRLFGQRPAGFKWIPAGLC</sequence>
<dbReference type="InterPro" id="IPR002938">
    <property type="entry name" value="FAD-bd"/>
</dbReference>
<evidence type="ECO:0000313" key="3">
    <source>
        <dbReference type="Proteomes" id="UP001549291"/>
    </source>
</evidence>
<accession>A0ABV2RUL0</accession>
<proteinExistence type="predicted"/>
<dbReference type="EMBL" id="JBEPTQ010000002">
    <property type="protein sequence ID" value="MET4720616.1"/>
    <property type="molecule type" value="Genomic_DNA"/>
</dbReference>
<organism evidence="2 3">
    <name type="scientific">Bradyrhizobium japonicum</name>
    <dbReference type="NCBI Taxonomy" id="375"/>
    <lineage>
        <taxon>Bacteria</taxon>
        <taxon>Pseudomonadati</taxon>
        <taxon>Pseudomonadota</taxon>
        <taxon>Alphaproteobacteria</taxon>
        <taxon>Hyphomicrobiales</taxon>
        <taxon>Nitrobacteraceae</taxon>
        <taxon>Bradyrhizobium</taxon>
    </lineage>
</organism>
<name>A0ABV2RUL0_BRAJP</name>
<reference evidence="2 3" key="1">
    <citation type="submission" date="2024-06" db="EMBL/GenBank/DDBJ databases">
        <title>Genomic Encyclopedia of Type Strains, Phase V (KMG-V): Genome sequencing to study the core and pangenomes of soil and plant-associated prokaryotes.</title>
        <authorList>
            <person name="Whitman W."/>
        </authorList>
    </citation>
    <scope>NUCLEOTIDE SEQUENCE [LARGE SCALE GENOMIC DNA]</scope>
    <source>
        <strain evidence="2 3">USDA 160</strain>
    </source>
</reference>
<dbReference type="SUPFAM" id="SSF51905">
    <property type="entry name" value="FAD/NAD(P)-binding domain"/>
    <property type="match status" value="1"/>
</dbReference>
<evidence type="ECO:0000259" key="1">
    <source>
        <dbReference type="Pfam" id="PF01494"/>
    </source>
</evidence>
<feature type="domain" description="FAD-binding" evidence="1">
    <location>
        <begin position="4"/>
        <end position="41"/>
    </location>
</feature>